<keyword evidence="2" id="KW-0697">Rotamase</keyword>
<evidence type="ECO:0000256" key="2">
    <source>
        <dbReference type="RuleBase" id="RU363019"/>
    </source>
</evidence>
<evidence type="ECO:0000313" key="5">
    <source>
        <dbReference type="Proteomes" id="UP000324897"/>
    </source>
</evidence>
<evidence type="ECO:0000256" key="1">
    <source>
        <dbReference type="ARBA" id="ARBA00007365"/>
    </source>
</evidence>
<comment type="function">
    <text evidence="2">PPIases accelerate the folding of proteins. It catalyzes the cis-trans isomerization of proline imidic peptide bonds in oligopeptides.</text>
</comment>
<dbReference type="PANTHER" id="PTHR11071:SF561">
    <property type="entry name" value="PEPTIDYL-PROLYL CIS-TRANS ISOMERASE D-RELATED"/>
    <property type="match status" value="1"/>
</dbReference>
<dbReference type="SUPFAM" id="SSF50891">
    <property type="entry name" value="Cyclophilin-like"/>
    <property type="match status" value="1"/>
</dbReference>
<dbReference type="GO" id="GO:0003755">
    <property type="term" value="F:peptidyl-prolyl cis-trans isomerase activity"/>
    <property type="evidence" value="ECO:0007669"/>
    <property type="project" value="UniProtKB-UniRule"/>
</dbReference>
<dbReference type="Gramene" id="TVU36533">
    <property type="protein sequence ID" value="TVU36533"/>
    <property type="gene ID" value="EJB05_18470"/>
</dbReference>
<comment type="similarity">
    <text evidence="1 2">Belongs to the cyclophilin-type PPIase family.</text>
</comment>
<dbReference type="GO" id="GO:0005737">
    <property type="term" value="C:cytoplasm"/>
    <property type="evidence" value="ECO:0007669"/>
    <property type="project" value="TreeGrafter"/>
</dbReference>
<comment type="caution">
    <text evidence="4">The sequence shown here is derived from an EMBL/GenBank/DDBJ whole genome shotgun (WGS) entry which is preliminary data.</text>
</comment>
<evidence type="ECO:0000313" key="4">
    <source>
        <dbReference type="EMBL" id="TVU36533.1"/>
    </source>
</evidence>
<dbReference type="GO" id="GO:0006457">
    <property type="term" value="P:protein folding"/>
    <property type="evidence" value="ECO:0007669"/>
    <property type="project" value="TreeGrafter"/>
</dbReference>
<proteinExistence type="inferred from homology"/>
<organism evidence="4 5">
    <name type="scientific">Eragrostis curvula</name>
    <name type="common">weeping love grass</name>
    <dbReference type="NCBI Taxonomy" id="38414"/>
    <lineage>
        <taxon>Eukaryota</taxon>
        <taxon>Viridiplantae</taxon>
        <taxon>Streptophyta</taxon>
        <taxon>Embryophyta</taxon>
        <taxon>Tracheophyta</taxon>
        <taxon>Spermatophyta</taxon>
        <taxon>Magnoliopsida</taxon>
        <taxon>Liliopsida</taxon>
        <taxon>Poales</taxon>
        <taxon>Poaceae</taxon>
        <taxon>PACMAD clade</taxon>
        <taxon>Chloridoideae</taxon>
        <taxon>Eragrostideae</taxon>
        <taxon>Eragrostidinae</taxon>
        <taxon>Eragrostis</taxon>
    </lineage>
</organism>
<dbReference type="Proteomes" id="UP000324897">
    <property type="component" value="Unassembled WGS sequence"/>
</dbReference>
<evidence type="ECO:0000259" key="3">
    <source>
        <dbReference type="PROSITE" id="PS50072"/>
    </source>
</evidence>
<dbReference type="EC" id="5.2.1.8" evidence="2"/>
<dbReference type="GO" id="GO:0016018">
    <property type="term" value="F:cyclosporin A binding"/>
    <property type="evidence" value="ECO:0007669"/>
    <property type="project" value="TreeGrafter"/>
</dbReference>
<keyword evidence="2" id="KW-0413">Isomerase</keyword>
<dbReference type="PRINTS" id="PR00153">
    <property type="entry name" value="CSAPPISMRASE"/>
</dbReference>
<name>A0A5J9VK73_9POAL</name>
<dbReference type="Pfam" id="PF00160">
    <property type="entry name" value="Pro_isomerase"/>
    <property type="match status" value="1"/>
</dbReference>
<keyword evidence="5" id="KW-1185">Reference proteome</keyword>
<dbReference type="PANTHER" id="PTHR11071">
    <property type="entry name" value="PEPTIDYL-PROLYL CIS-TRANS ISOMERASE"/>
    <property type="match status" value="1"/>
</dbReference>
<dbReference type="EMBL" id="RWGY01000009">
    <property type="protein sequence ID" value="TVU36533.1"/>
    <property type="molecule type" value="Genomic_DNA"/>
</dbReference>
<dbReference type="InterPro" id="IPR002130">
    <property type="entry name" value="Cyclophilin-type_PPIase_dom"/>
</dbReference>
<accession>A0A5J9VK73</accession>
<dbReference type="Gene3D" id="2.40.100.10">
    <property type="entry name" value="Cyclophilin-like"/>
    <property type="match status" value="1"/>
</dbReference>
<sequence length="133" mass="14321">MRDICRVQEGKAYKAALSKTRTSNVCSASELILAMLFLCFLSHLKLMACQLHVLVVHAGPGVVSMANAGPNTNGSQLFICTVQTPLLDGGHVVFGKVLEGMDIGRMIESQETHRGDRPKKKVAISECGELPVV</sequence>
<dbReference type="InterPro" id="IPR029000">
    <property type="entry name" value="Cyclophilin-like_dom_sf"/>
</dbReference>
<feature type="domain" description="PPIase cyclophilin-type" evidence="3">
    <location>
        <begin position="54"/>
        <end position="129"/>
    </location>
</feature>
<gene>
    <name evidence="4" type="ORF">EJB05_18470</name>
</gene>
<dbReference type="PROSITE" id="PS50072">
    <property type="entry name" value="CSA_PPIASE_2"/>
    <property type="match status" value="1"/>
</dbReference>
<feature type="non-terminal residue" evidence="4">
    <location>
        <position position="1"/>
    </location>
</feature>
<dbReference type="AlphaFoldDB" id="A0A5J9VK73"/>
<reference evidence="4 5" key="1">
    <citation type="journal article" date="2019" name="Sci. Rep.">
        <title>A high-quality genome of Eragrostis curvula grass provides insights into Poaceae evolution and supports new strategies to enhance forage quality.</title>
        <authorList>
            <person name="Carballo J."/>
            <person name="Santos B.A.C.M."/>
            <person name="Zappacosta D."/>
            <person name="Garbus I."/>
            <person name="Selva J.P."/>
            <person name="Gallo C.A."/>
            <person name="Diaz A."/>
            <person name="Albertini E."/>
            <person name="Caccamo M."/>
            <person name="Echenique V."/>
        </authorList>
    </citation>
    <scope>NUCLEOTIDE SEQUENCE [LARGE SCALE GENOMIC DNA]</scope>
    <source>
        <strain evidence="5">cv. Victoria</strain>
        <tissue evidence="4">Leaf</tissue>
    </source>
</reference>
<dbReference type="OrthoDB" id="193499at2759"/>
<comment type="catalytic activity">
    <reaction evidence="2">
        <text>[protein]-peptidylproline (omega=180) = [protein]-peptidylproline (omega=0)</text>
        <dbReference type="Rhea" id="RHEA:16237"/>
        <dbReference type="Rhea" id="RHEA-COMP:10747"/>
        <dbReference type="Rhea" id="RHEA-COMP:10748"/>
        <dbReference type="ChEBI" id="CHEBI:83833"/>
        <dbReference type="ChEBI" id="CHEBI:83834"/>
        <dbReference type="EC" id="5.2.1.8"/>
    </reaction>
</comment>
<protein>
    <recommendedName>
        <fullName evidence="2">Peptidyl-prolyl cis-trans isomerase</fullName>
        <shortName evidence="2">PPIase</shortName>
        <ecNumber evidence="2">5.2.1.8</ecNumber>
    </recommendedName>
</protein>